<feature type="region of interest" description="Disordered" evidence="10">
    <location>
        <begin position="322"/>
        <end position="345"/>
    </location>
</feature>
<reference evidence="12" key="1">
    <citation type="submission" date="2022-07" db="EMBL/GenBank/DDBJ databases">
        <title>Phylogenomic reconstructions and comparative analyses of Kickxellomycotina fungi.</title>
        <authorList>
            <person name="Reynolds N.K."/>
            <person name="Stajich J.E."/>
            <person name="Barry K."/>
            <person name="Grigoriev I.V."/>
            <person name="Crous P."/>
            <person name="Smith M.E."/>
        </authorList>
    </citation>
    <scope>NUCLEOTIDE SEQUENCE</scope>
    <source>
        <strain evidence="12">RSA 567</strain>
    </source>
</reference>
<dbReference type="Pfam" id="PF01351">
    <property type="entry name" value="RNase_HII"/>
    <property type="match status" value="1"/>
</dbReference>
<dbReference type="InterPro" id="IPR012337">
    <property type="entry name" value="RNaseH-like_sf"/>
</dbReference>
<dbReference type="AlphaFoldDB" id="A0A9W8B2F2"/>
<dbReference type="PANTHER" id="PTHR10954">
    <property type="entry name" value="RIBONUCLEASE H2 SUBUNIT A"/>
    <property type="match status" value="1"/>
</dbReference>
<keyword evidence="4 8" id="KW-0540">Nuclease</keyword>
<dbReference type="InterPro" id="IPR036397">
    <property type="entry name" value="RNaseH_sf"/>
</dbReference>
<protein>
    <recommendedName>
        <fullName evidence="9">Ribonuclease</fullName>
        <ecNumber evidence="9">3.1.26.4</ecNumber>
    </recommendedName>
</protein>
<dbReference type="GO" id="GO:0004523">
    <property type="term" value="F:RNA-DNA hybrid ribonuclease activity"/>
    <property type="evidence" value="ECO:0007669"/>
    <property type="project" value="UniProtKB-UniRule"/>
</dbReference>
<evidence type="ECO:0000256" key="7">
    <source>
        <dbReference type="ARBA" id="ARBA00022801"/>
    </source>
</evidence>
<keyword evidence="13" id="KW-1185">Reference proteome</keyword>
<evidence type="ECO:0000313" key="12">
    <source>
        <dbReference type="EMBL" id="KAJ1972445.1"/>
    </source>
</evidence>
<dbReference type="CDD" id="cd07181">
    <property type="entry name" value="RNase_HII_eukaryota_like"/>
    <property type="match status" value="1"/>
</dbReference>
<dbReference type="GO" id="GO:0043137">
    <property type="term" value="P:DNA replication, removal of RNA primer"/>
    <property type="evidence" value="ECO:0007669"/>
    <property type="project" value="TreeGrafter"/>
</dbReference>
<dbReference type="PANTHER" id="PTHR10954:SF7">
    <property type="entry name" value="RIBONUCLEASE H2 SUBUNIT A"/>
    <property type="match status" value="1"/>
</dbReference>
<dbReference type="FunFam" id="1.10.10.460:FF:000001">
    <property type="entry name" value="Ribonuclease"/>
    <property type="match status" value="1"/>
</dbReference>
<evidence type="ECO:0000256" key="5">
    <source>
        <dbReference type="ARBA" id="ARBA00022723"/>
    </source>
</evidence>
<dbReference type="InterPro" id="IPR001352">
    <property type="entry name" value="RNase_HII/HIII"/>
</dbReference>
<gene>
    <name evidence="12" type="ORF">H4R34_005406</name>
</gene>
<evidence type="ECO:0000256" key="6">
    <source>
        <dbReference type="ARBA" id="ARBA00022759"/>
    </source>
</evidence>
<dbReference type="EMBL" id="JANBQB010001055">
    <property type="protein sequence ID" value="KAJ1972445.1"/>
    <property type="molecule type" value="Genomic_DNA"/>
</dbReference>
<evidence type="ECO:0000313" key="13">
    <source>
        <dbReference type="Proteomes" id="UP001151582"/>
    </source>
</evidence>
<dbReference type="EC" id="3.1.26.4" evidence="9"/>
<evidence type="ECO:0000256" key="10">
    <source>
        <dbReference type="SAM" id="MobiDB-lite"/>
    </source>
</evidence>
<evidence type="ECO:0000259" key="11">
    <source>
        <dbReference type="PROSITE" id="PS51975"/>
    </source>
</evidence>
<dbReference type="Proteomes" id="UP001151582">
    <property type="component" value="Unassembled WGS sequence"/>
</dbReference>
<comment type="function">
    <text evidence="9">Endonuclease that specifically degrades the RNA of RNA-DNA hybrids.</text>
</comment>
<name>A0A9W8B2F2_9FUNG</name>
<evidence type="ECO:0000256" key="2">
    <source>
        <dbReference type="ARBA" id="ARBA00001946"/>
    </source>
</evidence>
<comment type="similarity">
    <text evidence="3">Belongs to the RNase HII family. Eukaryotic subfamily.</text>
</comment>
<comment type="catalytic activity">
    <reaction evidence="1 8 9">
        <text>Endonucleolytic cleavage to 5'-phosphomonoester.</text>
        <dbReference type="EC" id="3.1.26.4"/>
    </reaction>
</comment>
<dbReference type="SUPFAM" id="SSF53098">
    <property type="entry name" value="Ribonuclease H-like"/>
    <property type="match status" value="1"/>
</dbReference>
<dbReference type="FunFam" id="3.30.420.10:FF:000016">
    <property type="entry name" value="Ribonuclease"/>
    <property type="match status" value="1"/>
</dbReference>
<dbReference type="GO" id="GO:0032299">
    <property type="term" value="C:ribonuclease H2 complex"/>
    <property type="evidence" value="ECO:0007669"/>
    <property type="project" value="TreeGrafter"/>
</dbReference>
<organism evidence="12 13">
    <name type="scientific">Dimargaris verticillata</name>
    <dbReference type="NCBI Taxonomy" id="2761393"/>
    <lineage>
        <taxon>Eukaryota</taxon>
        <taxon>Fungi</taxon>
        <taxon>Fungi incertae sedis</taxon>
        <taxon>Zoopagomycota</taxon>
        <taxon>Kickxellomycotina</taxon>
        <taxon>Dimargaritomycetes</taxon>
        <taxon>Dimargaritales</taxon>
        <taxon>Dimargaritaceae</taxon>
        <taxon>Dimargaris</taxon>
    </lineage>
</organism>
<dbReference type="NCBIfam" id="TIGR00729">
    <property type="entry name" value="ribonuclease HII"/>
    <property type="match status" value="1"/>
</dbReference>
<evidence type="ECO:0000256" key="1">
    <source>
        <dbReference type="ARBA" id="ARBA00000077"/>
    </source>
</evidence>
<dbReference type="InterPro" id="IPR024567">
    <property type="entry name" value="RNase_HII/HIII_dom"/>
</dbReference>
<feature type="compositionally biased region" description="Polar residues" evidence="10">
    <location>
        <begin position="327"/>
        <end position="338"/>
    </location>
</feature>
<comment type="cofactor">
    <cofactor evidence="2">
        <name>Mg(2+)</name>
        <dbReference type="ChEBI" id="CHEBI:18420"/>
    </cofactor>
</comment>
<accession>A0A9W8B2F2</accession>
<evidence type="ECO:0000256" key="9">
    <source>
        <dbReference type="RuleBase" id="RU003515"/>
    </source>
</evidence>
<feature type="binding site" evidence="8">
    <location>
        <position position="69"/>
    </location>
    <ligand>
        <name>a divalent metal cation</name>
        <dbReference type="ChEBI" id="CHEBI:60240"/>
    </ligand>
</feature>
<keyword evidence="5 8" id="KW-0479">Metal-binding</keyword>
<dbReference type="GO" id="GO:0003723">
    <property type="term" value="F:RNA binding"/>
    <property type="evidence" value="ECO:0007669"/>
    <property type="project" value="UniProtKB-UniRule"/>
</dbReference>
<keyword evidence="6 8" id="KW-0255">Endonuclease</keyword>
<evidence type="ECO:0000256" key="3">
    <source>
        <dbReference type="ARBA" id="ARBA00007058"/>
    </source>
</evidence>
<dbReference type="InterPro" id="IPR004649">
    <property type="entry name" value="RNase_H2_suA"/>
</dbReference>
<feature type="binding site" evidence="8">
    <location>
        <position position="180"/>
    </location>
    <ligand>
        <name>a divalent metal cation</name>
        <dbReference type="ChEBI" id="CHEBI:60240"/>
    </ligand>
</feature>
<keyword evidence="7 8" id="KW-0378">Hydrolase</keyword>
<comment type="cofactor">
    <cofactor evidence="8">
        <name>Mn(2+)</name>
        <dbReference type="ChEBI" id="CHEBI:29035"/>
    </cofactor>
    <cofactor evidence="8">
        <name>Mg(2+)</name>
        <dbReference type="ChEBI" id="CHEBI:18420"/>
    </cofactor>
    <text evidence="8">Manganese or magnesium. Binds 1 divalent metal ion per monomer in the absence of substrate. May bind a second metal ion after substrate binding.</text>
</comment>
<dbReference type="Gene3D" id="1.10.10.460">
    <property type="entry name" value="Ribonuclease hii. Domain 2"/>
    <property type="match status" value="1"/>
</dbReference>
<evidence type="ECO:0000256" key="4">
    <source>
        <dbReference type="ARBA" id="ARBA00022722"/>
    </source>
</evidence>
<dbReference type="Gene3D" id="3.30.420.10">
    <property type="entry name" value="Ribonuclease H-like superfamily/Ribonuclease H"/>
    <property type="match status" value="1"/>
</dbReference>
<evidence type="ECO:0000256" key="8">
    <source>
        <dbReference type="PROSITE-ProRule" id="PRU01319"/>
    </source>
</evidence>
<dbReference type="PROSITE" id="PS51975">
    <property type="entry name" value="RNASE_H_2"/>
    <property type="match status" value="1"/>
</dbReference>
<feature type="domain" description="RNase H type-2" evidence="11">
    <location>
        <begin position="63"/>
        <end position="313"/>
    </location>
</feature>
<dbReference type="OrthoDB" id="7462577at2759"/>
<proteinExistence type="inferred from homology"/>
<dbReference type="InterPro" id="IPR023160">
    <property type="entry name" value="RNase_HII_hlx-loop-hlx_cap_dom"/>
</dbReference>
<dbReference type="GO" id="GO:0006298">
    <property type="term" value="P:mismatch repair"/>
    <property type="evidence" value="ECO:0007669"/>
    <property type="project" value="TreeGrafter"/>
</dbReference>
<feature type="binding site" evidence="8">
    <location>
        <position position="70"/>
    </location>
    <ligand>
        <name>a divalent metal cation</name>
        <dbReference type="ChEBI" id="CHEBI:60240"/>
    </ligand>
</feature>
<sequence length="401" mass="43581">MLGKLLTARPRGPPAADLQPRAQELCGLGLPLDQPLTATWSHYTPVPAACRVATSTEVLNSPPCMLGVDEAGRGPVLGPMVYGICYCPLEAKEIVARAGFDDSKALTEAKRDQLFDDLQAEALCHTVGWAVTALSPQDISSAMLRRSAKYNLNAIAHDTTINLIRATLERGVNIKEVYIDTVGPPEKYQAKLAKLFPGIKITVAKKADSLYPIVSAASICAKVIRDAILKYWQFAEGQLLCDLSDNEDAKTSLLAAKHPSTLTAWSNEFGSGYPSDPSTVKWLKSHMDKVFGFPGIIRFGWSTCSKMLDDQGAAVHWPDYEDPAASSRASGKRSTTANKPVPLVPRPSPSLFRHVSYPDLHKAKHQATANQSASTAVQQSRLRSEAFFTSRRLHTVTALQV</sequence>
<comment type="caution">
    <text evidence="12">The sequence shown here is derived from an EMBL/GenBank/DDBJ whole genome shotgun (WGS) entry which is preliminary data.</text>
</comment>
<dbReference type="GO" id="GO:0046872">
    <property type="term" value="F:metal ion binding"/>
    <property type="evidence" value="ECO:0007669"/>
    <property type="project" value="UniProtKB-KW"/>
</dbReference>